<reference evidence="2 3" key="1">
    <citation type="submission" date="2024-01" db="EMBL/GenBank/DDBJ databases">
        <title>The complete chloroplast genome sequence of Lithospermum erythrorhizon: insights into the phylogenetic relationship among Boraginaceae species and the maternal lineages of purple gromwells.</title>
        <authorList>
            <person name="Okada T."/>
            <person name="Watanabe K."/>
        </authorList>
    </citation>
    <scope>NUCLEOTIDE SEQUENCE [LARGE SCALE GENOMIC DNA]</scope>
</reference>
<dbReference type="InterPro" id="IPR001584">
    <property type="entry name" value="Integrase_cat-core"/>
</dbReference>
<dbReference type="SUPFAM" id="SSF53098">
    <property type="entry name" value="Ribonuclease H-like"/>
    <property type="match status" value="1"/>
</dbReference>
<dbReference type="EMBL" id="BAABME010002776">
    <property type="protein sequence ID" value="GAA0156054.1"/>
    <property type="molecule type" value="Genomic_DNA"/>
</dbReference>
<name>A0AAV3PX08_LITER</name>
<dbReference type="GO" id="GO:0003676">
    <property type="term" value="F:nucleic acid binding"/>
    <property type="evidence" value="ECO:0007669"/>
    <property type="project" value="InterPro"/>
</dbReference>
<evidence type="ECO:0000259" key="1">
    <source>
        <dbReference type="PROSITE" id="PS50994"/>
    </source>
</evidence>
<gene>
    <name evidence="2" type="ORF">LIER_13637</name>
</gene>
<dbReference type="GO" id="GO:0015074">
    <property type="term" value="P:DNA integration"/>
    <property type="evidence" value="ECO:0007669"/>
    <property type="project" value="InterPro"/>
</dbReference>
<dbReference type="InterPro" id="IPR012337">
    <property type="entry name" value="RNaseH-like_sf"/>
</dbReference>
<dbReference type="PANTHER" id="PTHR42648">
    <property type="entry name" value="TRANSPOSASE, PUTATIVE-RELATED"/>
    <property type="match status" value="1"/>
</dbReference>
<protein>
    <recommendedName>
        <fullName evidence="1">Integrase catalytic domain-containing protein</fullName>
    </recommendedName>
</protein>
<dbReference type="Pfam" id="PF00665">
    <property type="entry name" value="rve"/>
    <property type="match status" value="1"/>
</dbReference>
<organism evidence="2 3">
    <name type="scientific">Lithospermum erythrorhizon</name>
    <name type="common">Purple gromwell</name>
    <name type="synonym">Lithospermum officinale var. erythrorhizon</name>
    <dbReference type="NCBI Taxonomy" id="34254"/>
    <lineage>
        <taxon>Eukaryota</taxon>
        <taxon>Viridiplantae</taxon>
        <taxon>Streptophyta</taxon>
        <taxon>Embryophyta</taxon>
        <taxon>Tracheophyta</taxon>
        <taxon>Spermatophyta</taxon>
        <taxon>Magnoliopsida</taxon>
        <taxon>eudicotyledons</taxon>
        <taxon>Gunneridae</taxon>
        <taxon>Pentapetalae</taxon>
        <taxon>asterids</taxon>
        <taxon>lamiids</taxon>
        <taxon>Boraginales</taxon>
        <taxon>Boraginaceae</taxon>
        <taxon>Boraginoideae</taxon>
        <taxon>Lithospermeae</taxon>
        <taxon>Lithospermum</taxon>
    </lineage>
</organism>
<evidence type="ECO:0000313" key="2">
    <source>
        <dbReference type="EMBL" id="GAA0156054.1"/>
    </source>
</evidence>
<dbReference type="InterPro" id="IPR036397">
    <property type="entry name" value="RNaseH_sf"/>
</dbReference>
<dbReference type="PANTHER" id="PTHR42648:SF21">
    <property type="entry name" value="CYSTEINE-RICH RLK (RECEPTOR-LIKE PROTEIN KINASE) 8"/>
    <property type="match status" value="1"/>
</dbReference>
<accession>A0AAV3PX08</accession>
<feature type="domain" description="Integrase catalytic" evidence="1">
    <location>
        <begin position="71"/>
        <end position="210"/>
    </location>
</feature>
<dbReference type="Gene3D" id="3.30.420.10">
    <property type="entry name" value="Ribonuclease H-like superfamily/Ribonuclease H"/>
    <property type="match status" value="1"/>
</dbReference>
<dbReference type="AlphaFoldDB" id="A0AAV3PX08"/>
<evidence type="ECO:0000313" key="3">
    <source>
        <dbReference type="Proteomes" id="UP001454036"/>
    </source>
</evidence>
<sequence>MKVAFSKEAWCMNSSNDQLIMQENRSPDNCYLWTPQNAFHIKTQEDIELWHKKLGHTNYRNIQKVIAKEAVGTTKVLKLLHMDLMGPMQVESVAGKNYVYVCVDNFSRYTWIEFIKEKSYTFEVFKQLALQAQREKGFNIITIRSNRGKEFENSRFHEFCSEEGIKHEYSAPITPQHNGIVERKNMTLQEMARVMLHAKKIPVKFWAEAINTACHSHSKITFKLASVTFWLIESKSKNLTSRLMRGFFWAIPETTDP</sequence>
<dbReference type="Proteomes" id="UP001454036">
    <property type="component" value="Unassembled WGS sequence"/>
</dbReference>
<dbReference type="PROSITE" id="PS50994">
    <property type="entry name" value="INTEGRASE"/>
    <property type="match status" value="1"/>
</dbReference>
<dbReference type="InterPro" id="IPR039537">
    <property type="entry name" value="Retrotran_Ty1/copia-like"/>
</dbReference>
<proteinExistence type="predicted"/>
<keyword evidence="3" id="KW-1185">Reference proteome</keyword>
<comment type="caution">
    <text evidence="2">The sequence shown here is derived from an EMBL/GenBank/DDBJ whole genome shotgun (WGS) entry which is preliminary data.</text>
</comment>